<feature type="region of interest" description="Disordered" evidence="1">
    <location>
        <begin position="1"/>
        <end position="20"/>
    </location>
</feature>
<evidence type="ECO:0000313" key="3">
    <source>
        <dbReference type="EMBL" id="TVU34726.1"/>
    </source>
</evidence>
<dbReference type="AlphaFoldDB" id="A0A5J9SP42"/>
<dbReference type="Gramene" id="TVU34726">
    <property type="protein sequence ID" value="TVU34726"/>
    <property type="gene ID" value="EJB05_16574"/>
</dbReference>
<dbReference type="EMBL" id="RWGY01000549">
    <property type="protein sequence ID" value="TVU00744.1"/>
    <property type="molecule type" value="Genomic_DNA"/>
</dbReference>
<protein>
    <submittedName>
        <fullName evidence="2">Uncharacterized protein</fullName>
    </submittedName>
</protein>
<evidence type="ECO:0000313" key="4">
    <source>
        <dbReference type="Proteomes" id="UP000324897"/>
    </source>
</evidence>
<feature type="non-terminal residue" evidence="2">
    <location>
        <position position="1"/>
    </location>
</feature>
<dbReference type="EMBL" id="RWGY01000009">
    <property type="protein sequence ID" value="TVU34726.1"/>
    <property type="molecule type" value="Genomic_DNA"/>
</dbReference>
<accession>A0A5J9SP42</accession>
<keyword evidence="4" id="KW-1185">Reference proteome</keyword>
<feature type="compositionally biased region" description="Low complexity" evidence="1">
    <location>
        <begin position="8"/>
        <end position="19"/>
    </location>
</feature>
<comment type="caution">
    <text evidence="2">The sequence shown here is derived from an EMBL/GenBank/DDBJ whole genome shotgun (WGS) entry which is preliminary data.</text>
</comment>
<evidence type="ECO:0000313" key="2">
    <source>
        <dbReference type="EMBL" id="TVU00744.1"/>
    </source>
</evidence>
<feature type="region of interest" description="Disordered" evidence="1">
    <location>
        <begin position="63"/>
        <end position="133"/>
    </location>
</feature>
<sequence length="133" mass="14941">MQWRRRPFQQPRRSCRPCPAAGSQLLADEEAATPAATMQWCRLIPWHRTGGRDTTTPTVIEIGALRPQHTTASRRSRPHGSIDSVLKDTDASAPRRMRGPGGRDEHASIGHLHLEGHEETECRPKSRQPPSQR</sequence>
<organism evidence="2 4">
    <name type="scientific">Eragrostis curvula</name>
    <name type="common">weeping love grass</name>
    <dbReference type="NCBI Taxonomy" id="38414"/>
    <lineage>
        <taxon>Eukaryota</taxon>
        <taxon>Viridiplantae</taxon>
        <taxon>Streptophyta</taxon>
        <taxon>Embryophyta</taxon>
        <taxon>Tracheophyta</taxon>
        <taxon>Spermatophyta</taxon>
        <taxon>Magnoliopsida</taxon>
        <taxon>Liliopsida</taxon>
        <taxon>Poales</taxon>
        <taxon>Poaceae</taxon>
        <taxon>PACMAD clade</taxon>
        <taxon>Chloridoideae</taxon>
        <taxon>Eragrostideae</taxon>
        <taxon>Eragrostidinae</taxon>
        <taxon>Eragrostis</taxon>
    </lineage>
</organism>
<gene>
    <name evidence="3" type="ORF">EJB05_16574</name>
    <name evidence="2" type="ORF">EJB05_53827</name>
</gene>
<evidence type="ECO:0000256" key="1">
    <source>
        <dbReference type="SAM" id="MobiDB-lite"/>
    </source>
</evidence>
<reference evidence="2 4" key="1">
    <citation type="journal article" date="2019" name="Sci. Rep.">
        <title>A high-quality genome of Eragrostis curvula grass provides insights into Poaceae evolution and supports new strategies to enhance forage quality.</title>
        <authorList>
            <person name="Carballo J."/>
            <person name="Santos B.A.C.M."/>
            <person name="Zappacosta D."/>
            <person name="Garbus I."/>
            <person name="Selva J.P."/>
            <person name="Gallo C.A."/>
            <person name="Diaz A."/>
            <person name="Albertini E."/>
            <person name="Caccamo M."/>
            <person name="Echenique V."/>
        </authorList>
    </citation>
    <scope>NUCLEOTIDE SEQUENCE [LARGE SCALE GENOMIC DNA]</scope>
    <source>
        <strain evidence="4">cv. Victoria</strain>
        <tissue evidence="2">Leaf</tissue>
    </source>
</reference>
<feature type="compositionally biased region" description="Basic and acidic residues" evidence="1">
    <location>
        <begin position="101"/>
        <end position="124"/>
    </location>
</feature>
<dbReference type="Proteomes" id="UP000324897">
    <property type="component" value="Unassembled WGS sequence"/>
</dbReference>
<proteinExistence type="predicted"/>
<name>A0A5J9SP42_9POAL</name>
<dbReference type="Gramene" id="TVU00744">
    <property type="protein sequence ID" value="TVU00744"/>
    <property type="gene ID" value="EJB05_53827"/>
</dbReference>